<gene>
    <name evidence="1" type="ORF">SAMN05444390_10135</name>
</gene>
<reference evidence="1 2" key="1">
    <citation type="submission" date="2016-10" db="EMBL/GenBank/DDBJ databases">
        <authorList>
            <person name="de Groot N.N."/>
        </authorList>
    </citation>
    <scope>NUCLEOTIDE SEQUENCE [LARGE SCALE GENOMIC DNA]</scope>
    <source>
        <strain evidence="1 2">DSM 22012</strain>
    </source>
</reference>
<dbReference type="InterPro" id="IPR021675">
    <property type="entry name" value="DUF3261"/>
</dbReference>
<dbReference type="Pfam" id="PF11659">
    <property type="entry name" value="DUF3261"/>
    <property type="match status" value="1"/>
</dbReference>
<dbReference type="Proteomes" id="UP000236745">
    <property type="component" value="Unassembled WGS sequence"/>
</dbReference>
<dbReference type="RefSeq" id="WP_104001074.1">
    <property type="nucleotide sequence ID" value="NZ_FNVQ01000001.1"/>
</dbReference>
<evidence type="ECO:0000313" key="2">
    <source>
        <dbReference type="Proteomes" id="UP000236745"/>
    </source>
</evidence>
<protein>
    <recommendedName>
        <fullName evidence="3">Outer-membrane lipoprotein LolB</fullName>
    </recommendedName>
</protein>
<dbReference type="OrthoDB" id="6900254at2"/>
<name>A0A1H5TCA2_9GAMM</name>
<organism evidence="1 2">
    <name type="scientific">Marinobacterium lutimaris</name>
    <dbReference type="NCBI Taxonomy" id="568106"/>
    <lineage>
        <taxon>Bacteria</taxon>
        <taxon>Pseudomonadati</taxon>
        <taxon>Pseudomonadota</taxon>
        <taxon>Gammaproteobacteria</taxon>
        <taxon>Oceanospirillales</taxon>
        <taxon>Oceanospirillaceae</taxon>
        <taxon>Marinobacterium</taxon>
    </lineage>
</organism>
<sequence length="180" mass="19571">MIRVLLLSALVLLAGCGVKPTRPAVPDLLLLPMAAYDGPRQLLKQQVTLEKSGRQVSALSILRLDGEELQGTVLMASGQPVVDYRYSDEGSLSINWRAEVPLPVAEMVALMQFSLWPEAALQAYPQSASGWSVNSGPGYRQLLWYDRPVVSLEQSPAVTSIVQHEKGYSLQIKGIGQDGP</sequence>
<evidence type="ECO:0000313" key="1">
    <source>
        <dbReference type="EMBL" id="SEF60394.1"/>
    </source>
</evidence>
<dbReference type="PROSITE" id="PS51257">
    <property type="entry name" value="PROKAR_LIPOPROTEIN"/>
    <property type="match status" value="1"/>
</dbReference>
<proteinExistence type="predicted"/>
<keyword evidence="2" id="KW-1185">Reference proteome</keyword>
<dbReference type="EMBL" id="FNVQ01000001">
    <property type="protein sequence ID" value="SEF60394.1"/>
    <property type="molecule type" value="Genomic_DNA"/>
</dbReference>
<accession>A0A1H5TCA2</accession>
<evidence type="ECO:0008006" key="3">
    <source>
        <dbReference type="Google" id="ProtNLM"/>
    </source>
</evidence>
<dbReference type="AlphaFoldDB" id="A0A1H5TCA2"/>